<gene>
    <name evidence="6" type="ORF">EPA93_18325</name>
</gene>
<evidence type="ECO:0000256" key="1">
    <source>
        <dbReference type="ARBA" id="ARBA00023015"/>
    </source>
</evidence>
<keyword evidence="3" id="KW-0010">Activator</keyword>
<dbReference type="GO" id="GO:0043565">
    <property type="term" value="F:sequence-specific DNA binding"/>
    <property type="evidence" value="ECO:0007669"/>
    <property type="project" value="InterPro"/>
</dbReference>
<evidence type="ECO:0000259" key="5">
    <source>
        <dbReference type="PROSITE" id="PS01124"/>
    </source>
</evidence>
<organism evidence="6 7">
    <name type="scientific">Ktedonosporobacter rubrisoli</name>
    <dbReference type="NCBI Taxonomy" id="2509675"/>
    <lineage>
        <taxon>Bacteria</taxon>
        <taxon>Bacillati</taxon>
        <taxon>Chloroflexota</taxon>
        <taxon>Ktedonobacteria</taxon>
        <taxon>Ktedonobacterales</taxon>
        <taxon>Ktedonosporobacteraceae</taxon>
        <taxon>Ktedonosporobacter</taxon>
    </lineage>
</organism>
<dbReference type="AlphaFoldDB" id="A0A4P6JRC5"/>
<dbReference type="KEGG" id="kbs:EPA93_18325"/>
<keyword evidence="2" id="KW-0238">DNA-binding</keyword>
<keyword evidence="7" id="KW-1185">Reference proteome</keyword>
<dbReference type="PANTHER" id="PTHR46796">
    <property type="entry name" value="HTH-TYPE TRANSCRIPTIONAL ACTIVATOR RHAS-RELATED"/>
    <property type="match status" value="1"/>
</dbReference>
<dbReference type="InterPro" id="IPR037923">
    <property type="entry name" value="HTH-like"/>
</dbReference>
<sequence length="281" mass="31991">MKRQHLQERVEFWRYPEHENLEIMHATYFTHAFAPHSHSYFATSIIDRGVGTIWYRGTTHLAPAGSLVLLNPGEVHTGQVYSKNGWAYRALYPHMELIRSIAGNITERFAKSYFFPNPIITDPEIASFLHRLHAALVNEASTLERESWLLWSYTALLTRYAECPLSLPSGRKEPQAVKLAREYIEAHFAQNISLSQLASLTGLTSYHLVRVFHNTMGLPPHAYLNQIRLMQAKNLLLAGTPIISVASETGFTDQSHLTRRFKRVYGITPGQLLSSSKNMQD</sequence>
<dbReference type="SUPFAM" id="SSF51215">
    <property type="entry name" value="Regulatory protein AraC"/>
    <property type="match status" value="1"/>
</dbReference>
<dbReference type="RefSeq" id="WP_129888896.1">
    <property type="nucleotide sequence ID" value="NZ_CP035758.1"/>
</dbReference>
<dbReference type="InterPro" id="IPR003313">
    <property type="entry name" value="AraC-bd"/>
</dbReference>
<reference evidence="6 7" key="1">
    <citation type="submission" date="2019-01" db="EMBL/GenBank/DDBJ databases">
        <title>Ktedonosporobacter rubrisoli SCAWS-G2.</title>
        <authorList>
            <person name="Huang Y."/>
            <person name="Yan B."/>
        </authorList>
    </citation>
    <scope>NUCLEOTIDE SEQUENCE [LARGE SCALE GENOMIC DNA]</scope>
    <source>
        <strain evidence="6 7">SCAWS-G2</strain>
    </source>
</reference>
<evidence type="ECO:0000313" key="6">
    <source>
        <dbReference type="EMBL" id="QBD77843.1"/>
    </source>
</evidence>
<proteinExistence type="predicted"/>
<evidence type="ECO:0000256" key="3">
    <source>
        <dbReference type="ARBA" id="ARBA00023159"/>
    </source>
</evidence>
<dbReference type="GO" id="GO:0003700">
    <property type="term" value="F:DNA-binding transcription factor activity"/>
    <property type="evidence" value="ECO:0007669"/>
    <property type="project" value="InterPro"/>
</dbReference>
<evidence type="ECO:0000256" key="2">
    <source>
        <dbReference type="ARBA" id="ARBA00023125"/>
    </source>
</evidence>
<evidence type="ECO:0000313" key="7">
    <source>
        <dbReference type="Proteomes" id="UP000290365"/>
    </source>
</evidence>
<dbReference type="OrthoDB" id="183331at2"/>
<feature type="domain" description="HTH araC/xylS-type" evidence="5">
    <location>
        <begin position="178"/>
        <end position="275"/>
    </location>
</feature>
<dbReference type="InterPro" id="IPR050204">
    <property type="entry name" value="AraC_XylS_family_regulators"/>
</dbReference>
<dbReference type="Pfam" id="PF12833">
    <property type="entry name" value="HTH_18"/>
    <property type="match status" value="1"/>
</dbReference>
<dbReference type="SUPFAM" id="SSF46689">
    <property type="entry name" value="Homeodomain-like"/>
    <property type="match status" value="2"/>
</dbReference>
<keyword evidence="4" id="KW-0804">Transcription</keyword>
<keyword evidence="1" id="KW-0805">Transcription regulation</keyword>
<dbReference type="InterPro" id="IPR009057">
    <property type="entry name" value="Homeodomain-like_sf"/>
</dbReference>
<dbReference type="EMBL" id="CP035758">
    <property type="protein sequence ID" value="QBD77843.1"/>
    <property type="molecule type" value="Genomic_DNA"/>
</dbReference>
<protein>
    <submittedName>
        <fullName evidence="6">AraC family transcriptional regulator</fullName>
    </submittedName>
</protein>
<dbReference type="Gene3D" id="1.10.10.60">
    <property type="entry name" value="Homeodomain-like"/>
    <property type="match status" value="1"/>
</dbReference>
<dbReference type="InterPro" id="IPR018060">
    <property type="entry name" value="HTH_AraC"/>
</dbReference>
<evidence type="ECO:0000256" key="4">
    <source>
        <dbReference type="ARBA" id="ARBA00023163"/>
    </source>
</evidence>
<dbReference type="SMART" id="SM00342">
    <property type="entry name" value="HTH_ARAC"/>
    <property type="match status" value="1"/>
</dbReference>
<name>A0A4P6JRC5_KTERU</name>
<dbReference type="PROSITE" id="PS00041">
    <property type="entry name" value="HTH_ARAC_FAMILY_1"/>
    <property type="match status" value="1"/>
</dbReference>
<accession>A0A4P6JRC5</accession>
<dbReference type="PROSITE" id="PS01124">
    <property type="entry name" value="HTH_ARAC_FAMILY_2"/>
    <property type="match status" value="1"/>
</dbReference>
<dbReference type="PANTHER" id="PTHR46796:SF2">
    <property type="entry name" value="TRANSCRIPTIONAL REGULATORY PROTEIN"/>
    <property type="match status" value="1"/>
</dbReference>
<dbReference type="InterPro" id="IPR018062">
    <property type="entry name" value="HTH_AraC-typ_CS"/>
</dbReference>
<dbReference type="Proteomes" id="UP000290365">
    <property type="component" value="Chromosome"/>
</dbReference>
<dbReference type="Pfam" id="PF02311">
    <property type="entry name" value="AraC_binding"/>
    <property type="match status" value="1"/>
</dbReference>